<organism evidence="7 8">
    <name type="scientific">Vreelandella arcis</name>
    <dbReference type="NCBI Taxonomy" id="416873"/>
    <lineage>
        <taxon>Bacteria</taxon>
        <taxon>Pseudomonadati</taxon>
        <taxon>Pseudomonadota</taxon>
        <taxon>Gammaproteobacteria</taxon>
        <taxon>Oceanospirillales</taxon>
        <taxon>Halomonadaceae</taxon>
        <taxon>Vreelandella</taxon>
    </lineage>
</organism>
<dbReference type="InterPro" id="IPR001173">
    <property type="entry name" value="Glyco_trans_2-like"/>
</dbReference>
<keyword evidence="4 7" id="KW-0808">Transferase</keyword>
<dbReference type="GO" id="GO:0005886">
    <property type="term" value="C:plasma membrane"/>
    <property type="evidence" value="ECO:0007669"/>
    <property type="project" value="UniProtKB-SubCell"/>
</dbReference>
<evidence type="ECO:0000256" key="1">
    <source>
        <dbReference type="ARBA" id="ARBA00004236"/>
    </source>
</evidence>
<evidence type="ECO:0000313" key="8">
    <source>
        <dbReference type="Proteomes" id="UP000199677"/>
    </source>
</evidence>
<evidence type="ECO:0000256" key="3">
    <source>
        <dbReference type="ARBA" id="ARBA00022676"/>
    </source>
</evidence>
<keyword evidence="5" id="KW-0472">Membrane</keyword>
<accession>A0A1H0BQM3</accession>
<evidence type="ECO:0000313" key="7">
    <source>
        <dbReference type="EMBL" id="SDN47950.1"/>
    </source>
</evidence>
<dbReference type="Pfam" id="PF00535">
    <property type="entry name" value="Glycos_transf_2"/>
    <property type="match status" value="1"/>
</dbReference>
<protein>
    <submittedName>
        <fullName evidence="7">Transferase 2, rSAM/selenodomain-associated</fullName>
    </submittedName>
</protein>
<feature type="domain" description="Glycosyltransferase 2-like" evidence="6">
    <location>
        <begin position="1"/>
        <end position="95"/>
    </location>
</feature>
<dbReference type="Proteomes" id="UP000199677">
    <property type="component" value="Unassembled WGS sequence"/>
</dbReference>
<reference evidence="8" key="1">
    <citation type="submission" date="2016-10" db="EMBL/GenBank/DDBJ databases">
        <authorList>
            <person name="Varghese N."/>
            <person name="Submissions S."/>
        </authorList>
    </citation>
    <scope>NUCLEOTIDE SEQUENCE [LARGE SCALE GENOMIC DNA]</scope>
    <source>
        <strain evidence="8">CGMCC 1.6494</strain>
    </source>
</reference>
<dbReference type="InterPro" id="IPR029044">
    <property type="entry name" value="Nucleotide-diphossugar_trans"/>
</dbReference>
<keyword evidence="2" id="KW-1003">Cell membrane</keyword>
<name>A0A1H0BQM3_9GAMM</name>
<sequence length="219" mass="24052">MPVLNEAAGLEATLEALQPLRAQGADVIVVDGGSIDESVALATPLADKVISGGPGRARQMNLGAQQASAPALVFLHADTRLPDNAVSQITTALARHAWGRFSIVLTGRSRWLPVIGLMMNQRSRLTGIATGDQAIFVRTATFRYLGGFADQPLMEDIELTTRLKRMSRPACLAAKVVSSGRRWDQHGAWATIRLMWRLRYRYWRGASPTQLAKEYRDAR</sequence>
<dbReference type="Gene3D" id="3.90.550.10">
    <property type="entry name" value="Spore Coat Polysaccharide Biosynthesis Protein SpsA, Chain A"/>
    <property type="match status" value="1"/>
</dbReference>
<dbReference type="SUPFAM" id="SSF53448">
    <property type="entry name" value="Nucleotide-diphospho-sugar transferases"/>
    <property type="match status" value="1"/>
</dbReference>
<dbReference type="GO" id="GO:0016757">
    <property type="term" value="F:glycosyltransferase activity"/>
    <property type="evidence" value="ECO:0007669"/>
    <property type="project" value="UniProtKB-KW"/>
</dbReference>
<keyword evidence="3" id="KW-0328">Glycosyltransferase</keyword>
<keyword evidence="8" id="KW-1185">Reference proteome</keyword>
<dbReference type="PANTHER" id="PTHR43646:SF2">
    <property type="entry name" value="GLYCOSYLTRANSFERASE 2-LIKE DOMAIN-CONTAINING PROTEIN"/>
    <property type="match status" value="1"/>
</dbReference>
<evidence type="ECO:0000256" key="5">
    <source>
        <dbReference type="ARBA" id="ARBA00023136"/>
    </source>
</evidence>
<dbReference type="CDD" id="cd02522">
    <property type="entry name" value="GT_2_like_a"/>
    <property type="match status" value="1"/>
</dbReference>
<dbReference type="EMBL" id="FNII01000005">
    <property type="protein sequence ID" value="SDN47950.1"/>
    <property type="molecule type" value="Genomic_DNA"/>
</dbReference>
<dbReference type="AlphaFoldDB" id="A0A1H0BQM3"/>
<evidence type="ECO:0000259" key="6">
    <source>
        <dbReference type="Pfam" id="PF00535"/>
    </source>
</evidence>
<gene>
    <name evidence="7" type="ORF">SAMN04487951_105173</name>
</gene>
<dbReference type="STRING" id="416873.SAMN04487951_105173"/>
<dbReference type="InterPro" id="IPR026461">
    <property type="entry name" value="Trfase_2_rSAM/seldom_assoc"/>
</dbReference>
<comment type="subcellular location">
    <subcellularLocation>
        <location evidence="1">Cell membrane</location>
    </subcellularLocation>
</comment>
<dbReference type="NCBIfam" id="TIGR04283">
    <property type="entry name" value="glyco_like_mftF"/>
    <property type="match status" value="1"/>
</dbReference>
<proteinExistence type="predicted"/>
<evidence type="ECO:0000256" key="4">
    <source>
        <dbReference type="ARBA" id="ARBA00022679"/>
    </source>
</evidence>
<dbReference type="PANTHER" id="PTHR43646">
    <property type="entry name" value="GLYCOSYLTRANSFERASE"/>
    <property type="match status" value="1"/>
</dbReference>
<evidence type="ECO:0000256" key="2">
    <source>
        <dbReference type="ARBA" id="ARBA00022475"/>
    </source>
</evidence>